<evidence type="ECO:0000256" key="5">
    <source>
        <dbReference type="ARBA" id="ARBA00022737"/>
    </source>
</evidence>
<evidence type="ECO:0000313" key="13">
    <source>
        <dbReference type="EMBL" id="GES79796.1"/>
    </source>
</evidence>
<sequence length="386" mass="42991">MIELPNQNDISTRLQSTKNFSASDSKNPRVTSTSESVVLLEGHTTEFKPLKYVMLAGGIGGSTADFLMHSVDTVKTRLQGQKPAKPPKYQNMLHTYATIFKQEGIAHGLYGGIAPAMLGSVPATIIYFGTYEFVKRKMIGLRIGIPEPVVHLTAGSIGDIMASAVYVPSEVLKTRLQLQGRYNNPHFVSGYNYKNTWHAAQMIRKLEGTGAFYHGYKATLLRDVPFSALQFAFYERFKLWAMMLENSNILSLEWEIATGALAGGLAGALTTPLDVMKTLLQTQKRPSTTKAAKQSSTVPSNTPKLTHHYYSGIWEGMLWNYKNQGIGGLFRGIGPRVAWTGMQSGIMFAIYEQVLELLEKFEKKNNKIHQDNNNNNKNFEIIRGIK</sequence>
<proteinExistence type="inferred from homology"/>
<evidence type="ECO:0000256" key="10">
    <source>
        <dbReference type="SAM" id="Coils"/>
    </source>
</evidence>
<comment type="similarity">
    <text evidence="2 9">Belongs to the mitochondrial carrier (TC 2.A.29) family.</text>
</comment>
<evidence type="ECO:0000256" key="7">
    <source>
        <dbReference type="ARBA" id="ARBA00023136"/>
    </source>
</evidence>
<feature type="region of interest" description="Disordered" evidence="11">
    <location>
        <begin position="1"/>
        <end position="34"/>
    </location>
</feature>
<evidence type="ECO:0000256" key="11">
    <source>
        <dbReference type="SAM" id="MobiDB-lite"/>
    </source>
</evidence>
<organism evidence="12 14">
    <name type="scientific">Rhizophagus clarus</name>
    <dbReference type="NCBI Taxonomy" id="94130"/>
    <lineage>
        <taxon>Eukaryota</taxon>
        <taxon>Fungi</taxon>
        <taxon>Fungi incertae sedis</taxon>
        <taxon>Mucoromycota</taxon>
        <taxon>Glomeromycotina</taxon>
        <taxon>Glomeromycetes</taxon>
        <taxon>Glomerales</taxon>
        <taxon>Glomeraceae</taxon>
        <taxon>Rhizophagus</taxon>
    </lineage>
</organism>
<feature type="repeat" description="Solcar" evidence="8">
    <location>
        <begin position="48"/>
        <end position="137"/>
    </location>
</feature>
<name>A0A2Z6SHH9_9GLOM</name>
<evidence type="ECO:0000256" key="8">
    <source>
        <dbReference type="PROSITE-ProRule" id="PRU00282"/>
    </source>
</evidence>
<evidence type="ECO:0000256" key="2">
    <source>
        <dbReference type="ARBA" id="ARBA00006375"/>
    </source>
</evidence>
<keyword evidence="10" id="KW-0175">Coiled coil</keyword>
<accession>A0A2Z6SHH9</accession>
<evidence type="ECO:0000256" key="3">
    <source>
        <dbReference type="ARBA" id="ARBA00022448"/>
    </source>
</evidence>
<dbReference type="Gene3D" id="1.50.40.10">
    <property type="entry name" value="Mitochondrial carrier domain"/>
    <property type="match status" value="2"/>
</dbReference>
<dbReference type="STRING" id="94130.A0A2Z6SHH9"/>
<dbReference type="GO" id="GO:0016020">
    <property type="term" value="C:membrane"/>
    <property type="evidence" value="ECO:0007669"/>
    <property type="project" value="UniProtKB-SubCell"/>
</dbReference>
<keyword evidence="5" id="KW-0677">Repeat</keyword>
<evidence type="ECO:0000256" key="9">
    <source>
        <dbReference type="RuleBase" id="RU000488"/>
    </source>
</evidence>
<dbReference type="EMBL" id="BEXD01003996">
    <property type="protein sequence ID" value="GBC05237.1"/>
    <property type="molecule type" value="Genomic_DNA"/>
</dbReference>
<dbReference type="SUPFAM" id="SSF103506">
    <property type="entry name" value="Mitochondrial carrier"/>
    <property type="match status" value="1"/>
</dbReference>
<dbReference type="PANTHER" id="PTHR45667">
    <property type="entry name" value="S-ADENOSYLMETHIONINE MITOCHONDRIAL CARRIER PROTEIN"/>
    <property type="match status" value="1"/>
</dbReference>
<reference evidence="13" key="2">
    <citation type="submission" date="2019-10" db="EMBL/GenBank/DDBJ databases">
        <title>Conservation and host-specific expression of non-tandemly repeated heterogenous ribosome RNA gene in arbuscular mycorrhizal fungi.</title>
        <authorList>
            <person name="Maeda T."/>
            <person name="Kobayashi Y."/>
            <person name="Nakagawa T."/>
            <person name="Ezawa T."/>
            <person name="Yamaguchi K."/>
            <person name="Bino T."/>
            <person name="Nishimoto Y."/>
            <person name="Shigenobu S."/>
            <person name="Kawaguchi M."/>
        </authorList>
    </citation>
    <scope>NUCLEOTIDE SEQUENCE</scope>
    <source>
        <strain evidence="13">HR1</strain>
    </source>
</reference>
<dbReference type="FunFam" id="1.50.40.10:FF:000095">
    <property type="entry name" value="Mitochondrial carrier protein"/>
    <property type="match status" value="1"/>
</dbReference>
<gene>
    <name evidence="13" type="ORF">RCL2_000709500</name>
    <name evidence="12" type="ORF">RclHR1_06120001</name>
</gene>
<evidence type="ECO:0000256" key="4">
    <source>
        <dbReference type="ARBA" id="ARBA00022692"/>
    </source>
</evidence>
<reference evidence="12 14" key="1">
    <citation type="submission" date="2017-11" db="EMBL/GenBank/DDBJ databases">
        <title>The genome of Rhizophagus clarus HR1 reveals common genetic basis of auxotrophy among arbuscular mycorrhizal fungi.</title>
        <authorList>
            <person name="Kobayashi Y."/>
        </authorList>
    </citation>
    <scope>NUCLEOTIDE SEQUENCE [LARGE SCALE GENOMIC DNA]</scope>
    <source>
        <strain evidence="12 14">HR1</strain>
    </source>
</reference>
<evidence type="ECO:0000256" key="1">
    <source>
        <dbReference type="ARBA" id="ARBA00004141"/>
    </source>
</evidence>
<dbReference type="PROSITE" id="PS50920">
    <property type="entry name" value="SOLCAR"/>
    <property type="match status" value="3"/>
</dbReference>
<comment type="subcellular location">
    <subcellularLocation>
        <location evidence="1">Membrane</location>
        <topology evidence="1">Multi-pass membrane protein</topology>
    </subcellularLocation>
</comment>
<feature type="repeat" description="Solcar" evidence="8">
    <location>
        <begin position="250"/>
        <end position="357"/>
    </location>
</feature>
<dbReference type="Proteomes" id="UP000247702">
    <property type="component" value="Unassembled WGS sequence"/>
</dbReference>
<feature type="coiled-coil region" evidence="10">
    <location>
        <begin position="351"/>
        <end position="378"/>
    </location>
</feature>
<evidence type="ECO:0000313" key="12">
    <source>
        <dbReference type="EMBL" id="GBC05237.1"/>
    </source>
</evidence>
<keyword evidence="3 9" id="KW-0813">Transport</keyword>
<dbReference type="InterPro" id="IPR023395">
    <property type="entry name" value="MCP_dom_sf"/>
</dbReference>
<evidence type="ECO:0000313" key="14">
    <source>
        <dbReference type="Proteomes" id="UP000247702"/>
    </source>
</evidence>
<dbReference type="InterPro" id="IPR018108">
    <property type="entry name" value="MCP_transmembrane"/>
</dbReference>
<feature type="repeat" description="Solcar" evidence="8">
    <location>
        <begin position="146"/>
        <end position="240"/>
    </location>
</feature>
<keyword evidence="4 8" id="KW-0812">Transmembrane</keyword>
<dbReference type="EMBL" id="BLAL01000044">
    <property type="protein sequence ID" value="GES79796.1"/>
    <property type="molecule type" value="Genomic_DNA"/>
</dbReference>
<dbReference type="Pfam" id="PF00153">
    <property type="entry name" value="Mito_carr"/>
    <property type="match status" value="3"/>
</dbReference>
<evidence type="ECO:0000256" key="6">
    <source>
        <dbReference type="ARBA" id="ARBA00022989"/>
    </source>
</evidence>
<comment type="caution">
    <text evidence="12">The sequence shown here is derived from an EMBL/GenBank/DDBJ whole genome shotgun (WGS) entry which is preliminary data.</text>
</comment>
<keyword evidence="6" id="KW-1133">Transmembrane helix</keyword>
<keyword evidence="14" id="KW-1185">Reference proteome</keyword>
<dbReference type="AlphaFoldDB" id="A0A2Z6SHH9"/>
<dbReference type="Proteomes" id="UP000615446">
    <property type="component" value="Unassembled WGS sequence"/>
</dbReference>
<protein>
    <submittedName>
        <fullName evidence="13">Mitochondrial carrier domain-containing protein</fullName>
    </submittedName>
</protein>
<keyword evidence="7 8" id="KW-0472">Membrane</keyword>
<dbReference type="OrthoDB" id="415315at2759"/>